<keyword evidence="3" id="KW-1185">Reference proteome</keyword>
<protein>
    <submittedName>
        <fullName evidence="2">Uncharacterized protein</fullName>
    </submittedName>
</protein>
<keyword evidence="1" id="KW-0812">Transmembrane</keyword>
<dbReference type="Proteomes" id="UP000821866">
    <property type="component" value="Chromosome 1"/>
</dbReference>
<evidence type="ECO:0000313" key="3">
    <source>
        <dbReference type="Proteomes" id="UP000821866"/>
    </source>
</evidence>
<dbReference type="AlphaFoldDB" id="A0A9J6F2B7"/>
<dbReference type="EMBL" id="JABSTU010000001">
    <property type="protein sequence ID" value="KAH8040898.1"/>
    <property type="molecule type" value="Genomic_DNA"/>
</dbReference>
<keyword evidence="1" id="KW-1133">Transmembrane helix</keyword>
<evidence type="ECO:0000256" key="1">
    <source>
        <dbReference type="SAM" id="Phobius"/>
    </source>
</evidence>
<name>A0A9J6F2B7_RHIMP</name>
<organism evidence="2 3">
    <name type="scientific">Rhipicephalus microplus</name>
    <name type="common">Cattle tick</name>
    <name type="synonym">Boophilus microplus</name>
    <dbReference type="NCBI Taxonomy" id="6941"/>
    <lineage>
        <taxon>Eukaryota</taxon>
        <taxon>Metazoa</taxon>
        <taxon>Ecdysozoa</taxon>
        <taxon>Arthropoda</taxon>
        <taxon>Chelicerata</taxon>
        <taxon>Arachnida</taxon>
        <taxon>Acari</taxon>
        <taxon>Parasitiformes</taxon>
        <taxon>Ixodida</taxon>
        <taxon>Ixodoidea</taxon>
        <taxon>Ixodidae</taxon>
        <taxon>Rhipicephalinae</taxon>
        <taxon>Rhipicephalus</taxon>
        <taxon>Boophilus</taxon>
    </lineage>
</organism>
<keyword evidence="1" id="KW-0472">Membrane</keyword>
<reference evidence="2" key="2">
    <citation type="submission" date="2021-09" db="EMBL/GenBank/DDBJ databases">
        <authorList>
            <person name="Jia N."/>
            <person name="Wang J."/>
            <person name="Shi W."/>
            <person name="Du L."/>
            <person name="Sun Y."/>
            <person name="Zhan W."/>
            <person name="Jiang J."/>
            <person name="Wang Q."/>
            <person name="Zhang B."/>
            <person name="Ji P."/>
            <person name="Sakyi L.B."/>
            <person name="Cui X."/>
            <person name="Yuan T."/>
            <person name="Jiang B."/>
            <person name="Yang W."/>
            <person name="Lam T.T.-Y."/>
            <person name="Chang Q."/>
            <person name="Ding S."/>
            <person name="Wang X."/>
            <person name="Zhu J."/>
            <person name="Ruan X."/>
            <person name="Zhao L."/>
            <person name="Wei J."/>
            <person name="Que T."/>
            <person name="Du C."/>
            <person name="Cheng J."/>
            <person name="Dai P."/>
            <person name="Han X."/>
            <person name="Huang E."/>
            <person name="Gao Y."/>
            <person name="Liu J."/>
            <person name="Shao H."/>
            <person name="Ye R."/>
            <person name="Li L."/>
            <person name="Wei W."/>
            <person name="Wang X."/>
            <person name="Wang C."/>
            <person name="Huo Q."/>
            <person name="Li W."/>
            <person name="Guo W."/>
            <person name="Chen H."/>
            <person name="Chen S."/>
            <person name="Zhou L."/>
            <person name="Zhou L."/>
            <person name="Ni X."/>
            <person name="Tian J."/>
            <person name="Zhou Y."/>
            <person name="Sheng Y."/>
            <person name="Liu T."/>
            <person name="Pan Y."/>
            <person name="Xia L."/>
            <person name="Li J."/>
            <person name="Zhao F."/>
            <person name="Cao W."/>
        </authorList>
    </citation>
    <scope>NUCLEOTIDE SEQUENCE</scope>
    <source>
        <strain evidence="2">Rmic-2018</strain>
        <tissue evidence="2">Larvae</tissue>
    </source>
</reference>
<comment type="caution">
    <text evidence="2">The sequence shown here is derived from an EMBL/GenBank/DDBJ whole genome shotgun (WGS) entry which is preliminary data.</text>
</comment>
<proteinExistence type="predicted"/>
<reference evidence="2" key="1">
    <citation type="journal article" date="2020" name="Cell">
        <title>Large-Scale Comparative Analyses of Tick Genomes Elucidate Their Genetic Diversity and Vector Capacities.</title>
        <authorList>
            <consortium name="Tick Genome and Microbiome Consortium (TIGMIC)"/>
            <person name="Jia N."/>
            <person name="Wang J."/>
            <person name="Shi W."/>
            <person name="Du L."/>
            <person name="Sun Y."/>
            <person name="Zhan W."/>
            <person name="Jiang J.F."/>
            <person name="Wang Q."/>
            <person name="Zhang B."/>
            <person name="Ji P."/>
            <person name="Bell-Sakyi L."/>
            <person name="Cui X.M."/>
            <person name="Yuan T.T."/>
            <person name="Jiang B.G."/>
            <person name="Yang W.F."/>
            <person name="Lam T.T."/>
            <person name="Chang Q.C."/>
            <person name="Ding S.J."/>
            <person name="Wang X.J."/>
            <person name="Zhu J.G."/>
            <person name="Ruan X.D."/>
            <person name="Zhao L."/>
            <person name="Wei J.T."/>
            <person name="Ye R.Z."/>
            <person name="Que T.C."/>
            <person name="Du C.H."/>
            <person name="Zhou Y.H."/>
            <person name="Cheng J.X."/>
            <person name="Dai P.F."/>
            <person name="Guo W.B."/>
            <person name="Han X.H."/>
            <person name="Huang E.J."/>
            <person name="Li L.F."/>
            <person name="Wei W."/>
            <person name="Gao Y.C."/>
            <person name="Liu J.Z."/>
            <person name="Shao H.Z."/>
            <person name="Wang X."/>
            <person name="Wang C.C."/>
            <person name="Yang T.C."/>
            <person name="Huo Q.B."/>
            <person name="Li W."/>
            <person name="Chen H.Y."/>
            <person name="Chen S.E."/>
            <person name="Zhou L.G."/>
            <person name="Ni X.B."/>
            <person name="Tian J.H."/>
            <person name="Sheng Y."/>
            <person name="Liu T."/>
            <person name="Pan Y.S."/>
            <person name="Xia L.Y."/>
            <person name="Li J."/>
            <person name="Zhao F."/>
            <person name="Cao W.C."/>
        </authorList>
    </citation>
    <scope>NUCLEOTIDE SEQUENCE</scope>
    <source>
        <strain evidence="2">Rmic-2018</strain>
    </source>
</reference>
<gene>
    <name evidence="2" type="ORF">HPB51_013068</name>
</gene>
<accession>A0A9J6F2B7</accession>
<sequence length="148" mass="15785">MNASSMQCAYKLKIVKPVRRNFTYVPVWNKGKGIIKQPVYTENVAEGVVNAIFEQGNEGLIYQAVGVGILWLTLGALLGLSDSVAFGCFMQDDQDGAETALAEIRPTTENLMRGAPALRDVNREAPPQVAPICAATVGESVASSLPSS</sequence>
<evidence type="ECO:0000313" key="2">
    <source>
        <dbReference type="EMBL" id="KAH8040898.1"/>
    </source>
</evidence>
<feature type="transmembrane region" description="Helical" evidence="1">
    <location>
        <begin position="60"/>
        <end position="80"/>
    </location>
</feature>
<dbReference type="VEuPathDB" id="VectorBase:LOC119178651"/>